<evidence type="ECO:0000259" key="7">
    <source>
        <dbReference type="PROSITE" id="PS51296"/>
    </source>
</evidence>
<reference evidence="8 9" key="1">
    <citation type="submission" date="2020-08" db="EMBL/GenBank/DDBJ databases">
        <title>Genomic Encyclopedia of Type Strains, Phase IV (KMG-IV): sequencing the most valuable type-strain genomes for metagenomic binning, comparative biology and taxonomic classification.</title>
        <authorList>
            <person name="Goeker M."/>
        </authorList>
    </citation>
    <scope>NUCLEOTIDE SEQUENCE [LARGE SCALE GENOMIC DNA]</scope>
    <source>
        <strain evidence="8 9">DSM 22368</strain>
    </source>
</reference>
<dbReference type="FunCoup" id="A0A7X0MV12">
    <property type="interactions" value="73"/>
</dbReference>
<evidence type="ECO:0000256" key="2">
    <source>
        <dbReference type="ARBA" id="ARBA00022714"/>
    </source>
</evidence>
<dbReference type="InterPro" id="IPR017941">
    <property type="entry name" value="Rieske_2Fe-2S"/>
</dbReference>
<dbReference type="GO" id="GO:0051537">
    <property type="term" value="F:2 iron, 2 sulfur cluster binding"/>
    <property type="evidence" value="ECO:0007669"/>
    <property type="project" value="UniProtKB-KW"/>
</dbReference>
<keyword evidence="9" id="KW-1185">Reference proteome</keyword>
<comment type="caution">
    <text evidence="8">The sequence shown here is derived from an EMBL/GenBank/DDBJ whole genome shotgun (WGS) entry which is preliminary data.</text>
</comment>
<dbReference type="InterPro" id="IPR001663">
    <property type="entry name" value="Rng_hydr_dOase-A"/>
</dbReference>
<evidence type="ECO:0000256" key="3">
    <source>
        <dbReference type="ARBA" id="ARBA00022723"/>
    </source>
</evidence>
<evidence type="ECO:0000313" key="9">
    <source>
        <dbReference type="Proteomes" id="UP000528457"/>
    </source>
</evidence>
<dbReference type="Pfam" id="PF00355">
    <property type="entry name" value="Rieske"/>
    <property type="match status" value="1"/>
</dbReference>
<protein>
    <submittedName>
        <fullName evidence="8">Phenylpropionate dioxygenase-like ring-hydroxylating dioxygenase large terminal subunit</fullName>
    </submittedName>
</protein>
<keyword evidence="4" id="KW-0560">Oxidoreductase</keyword>
<dbReference type="PANTHER" id="PTHR43756">
    <property type="entry name" value="CHOLINE MONOOXYGENASE, CHLOROPLASTIC"/>
    <property type="match status" value="1"/>
</dbReference>
<dbReference type="PANTHER" id="PTHR43756:SF5">
    <property type="entry name" value="CHOLINE MONOOXYGENASE, CHLOROPLASTIC"/>
    <property type="match status" value="1"/>
</dbReference>
<dbReference type="CDD" id="cd08887">
    <property type="entry name" value="RHO_alpha_C_3"/>
    <property type="match status" value="1"/>
</dbReference>
<organism evidence="8 9">
    <name type="scientific">Pseudoteredinibacter isoporae</name>
    <dbReference type="NCBI Taxonomy" id="570281"/>
    <lineage>
        <taxon>Bacteria</taxon>
        <taxon>Pseudomonadati</taxon>
        <taxon>Pseudomonadota</taxon>
        <taxon>Gammaproteobacteria</taxon>
        <taxon>Cellvibrionales</taxon>
        <taxon>Cellvibrionaceae</taxon>
        <taxon>Pseudoteredinibacter</taxon>
    </lineage>
</organism>
<feature type="domain" description="Rieske" evidence="7">
    <location>
        <begin position="55"/>
        <end position="166"/>
    </location>
</feature>
<dbReference type="CDD" id="cd03469">
    <property type="entry name" value="Rieske_RO_Alpha_N"/>
    <property type="match status" value="1"/>
</dbReference>
<dbReference type="SUPFAM" id="SSF50022">
    <property type="entry name" value="ISP domain"/>
    <property type="match status" value="1"/>
</dbReference>
<dbReference type="AlphaFoldDB" id="A0A7X0MV12"/>
<comment type="cofactor">
    <cofactor evidence="1">
        <name>Fe cation</name>
        <dbReference type="ChEBI" id="CHEBI:24875"/>
    </cofactor>
</comment>
<keyword evidence="3" id="KW-0479">Metal-binding</keyword>
<name>A0A7X0MV12_9GAMM</name>
<keyword evidence="5" id="KW-0408">Iron</keyword>
<dbReference type="InterPro" id="IPR036922">
    <property type="entry name" value="Rieske_2Fe-2S_sf"/>
</dbReference>
<evidence type="ECO:0000313" key="8">
    <source>
        <dbReference type="EMBL" id="MBB6521236.1"/>
    </source>
</evidence>
<dbReference type="GO" id="GO:0051213">
    <property type="term" value="F:dioxygenase activity"/>
    <property type="evidence" value="ECO:0007669"/>
    <property type="project" value="UniProtKB-KW"/>
</dbReference>
<evidence type="ECO:0000256" key="5">
    <source>
        <dbReference type="ARBA" id="ARBA00023004"/>
    </source>
</evidence>
<dbReference type="RefSeq" id="WP_166849089.1">
    <property type="nucleotide sequence ID" value="NZ_JAAONY010000001.1"/>
</dbReference>
<evidence type="ECO:0000256" key="6">
    <source>
        <dbReference type="ARBA" id="ARBA00023014"/>
    </source>
</evidence>
<dbReference type="Proteomes" id="UP000528457">
    <property type="component" value="Unassembled WGS sequence"/>
</dbReference>
<dbReference type="Gene3D" id="3.90.380.10">
    <property type="entry name" value="Naphthalene 1,2-dioxygenase Alpha Subunit, Chain A, domain 1"/>
    <property type="match status" value="2"/>
</dbReference>
<dbReference type="PRINTS" id="PR00090">
    <property type="entry name" value="RNGDIOXGNASE"/>
</dbReference>
<proteinExistence type="predicted"/>
<dbReference type="GO" id="GO:0005506">
    <property type="term" value="F:iron ion binding"/>
    <property type="evidence" value="ECO:0007669"/>
    <property type="project" value="InterPro"/>
</dbReference>
<dbReference type="Gene3D" id="2.102.10.10">
    <property type="entry name" value="Rieske [2Fe-2S] iron-sulphur domain"/>
    <property type="match status" value="1"/>
</dbReference>
<dbReference type="Pfam" id="PF00848">
    <property type="entry name" value="Ring_hydroxyl_A"/>
    <property type="match status" value="1"/>
</dbReference>
<dbReference type="SUPFAM" id="SSF55961">
    <property type="entry name" value="Bet v1-like"/>
    <property type="match status" value="1"/>
</dbReference>
<keyword evidence="2" id="KW-0001">2Fe-2S</keyword>
<sequence length="386" mass="44601">MKHQQQVELLQQCLSYIDSKSTQHDEAEYLSPVYKYHDDEYFQKEQEAVFKKLPNMVAHVSEIEMGNGFITRDLYGTSVIIARQNDGADDSSFKAMINVCKHRGARLEDAQSGCKNRFTCPYHGWMFNNKGELKGVPHQNGFPGLIKSDNGLSELSLWVRNGFIFVLPTMGIEFDFDHFWEPLQNDLDDYQIENMITYRPVTKTWNSNWKIVSGGGLESYHFQVTHAKTIAPYFFSNTSHIEAFAPHFRLILPRQSINSLREQPQNEWEIRDHTHIVYQLFPNVALLVQEDHIAMFIMKPISASQVEITFQMLIPKDEFEKREQAHWDRNHQITEMTLDEDFEMGESIQSGILSGANSHLRFGLFEGGLAKLEQYIDQAIAGEPLN</sequence>
<dbReference type="InParanoid" id="A0A7X0MV12"/>
<keyword evidence="6" id="KW-0411">Iron-sulfur</keyword>
<dbReference type="PROSITE" id="PS51296">
    <property type="entry name" value="RIESKE"/>
    <property type="match status" value="1"/>
</dbReference>
<evidence type="ECO:0000256" key="1">
    <source>
        <dbReference type="ARBA" id="ARBA00001962"/>
    </source>
</evidence>
<evidence type="ECO:0000256" key="4">
    <source>
        <dbReference type="ARBA" id="ARBA00023002"/>
    </source>
</evidence>
<keyword evidence="8" id="KW-0223">Dioxygenase</keyword>
<dbReference type="InterPro" id="IPR015879">
    <property type="entry name" value="Ring_hydroxy_dOase_asu_C_dom"/>
</dbReference>
<gene>
    <name evidence="8" type="ORF">HNR48_001514</name>
</gene>
<accession>A0A7X0MV12</accession>
<dbReference type="EMBL" id="JACHHT010000001">
    <property type="protein sequence ID" value="MBB6521236.1"/>
    <property type="molecule type" value="Genomic_DNA"/>
</dbReference>